<comment type="similarity">
    <text evidence="5 7 9">Belongs to the PTH family.</text>
</comment>
<dbReference type="PANTHER" id="PTHR17224">
    <property type="entry name" value="PEPTIDYL-TRNA HYDROLASE"/>
    <property type="match status" value="1"/>
</dbReference>
<evidence type="ECO:0000313" key="10">
    <source>
        <dbReference type="EMBL" id="NIK87753.1"/>
    </source>
</evidence>
<dbReference type="AlphaFoldDB" id="A0A846MWN4"/>
<evidence type="ECO:0000313" key="11">
    <source>
        <dbReference type="Proteomes" id="UP000570514"/>
    </source>
</evidence>
<dbReference type="InterPro" id="IPR001328">
    <property type="entry name" value="Pept_tRNA_hydro"/>
</dbReference>
<keyword evidence="4 7" id="KW-0694">RNA-binding</keyword>
<dbReference type="FunFam" id="3.40.50.1470:FF:000001">
    <property type="entry name" value="Peptidyl-tRNA hydrolase"/>
    <property type="match status" value="1"/>
</dbReference>
<comment type="subunit">
    <text evidence="7">Monomer.</text>
</comment>
<accession>A0A846MWN4</accession>
<dbReference type="HAMAP" id="MF_00083">
    <property type="entry name" value="Pept_tRNA_hydro_bact"/>
    <property type="match status" value="1"/>
</dbReference>
<feature type="binding site" evidence="7">
    <location>
        <position position="18"/>
    </location>
    <ligand>
        <name>tRNA</name>
        <dbReference type="ChEBI" id="CHEBI:17843"/>
    </ligand>
</feature>
<dbReference type="PROSITE" id="PS01196">
    <property type="entry name" value="PEPT_TRNA_HYDROL_2"/>
    <property type="match status" value="1"/>
</dbReference>
<dbReference type="GO" id="GO:0004045">
    <property type="term" value="F:peptidyl-tRNA hydrolase activity"/>
    <property type="evidence" value="ECO:0007669"/>
    <property type="project" value="UniProtKB-UniRule"/>
</dbReference>
<comment type="subcellular location">
    <subcellularLocation>
        <location evidence="7">Cytoplasm</location>
    </subcellularLocation>
</comment>
<keyword evidence="11" id="KW-1185">Reference proteome</keyword>
<dbReference type="Proteomes" id="UP000570514">
    <property type="component" value="Unassembled WGS sequence"/>
</dbReference>
<evidence type="ECO:0000256" key="2">
    <source>
        <dbReference type="ARBA" id="ARBA00022555"/>
    </source>
</evidence>
<dbReference type="GO" id="GO:0000049">
    <property type="term" value="F:tRNA binding"/>
    <property type="evidence" value="ECO:0007669"/>
    <property type="project" value="UniProtKB-UniRule"/>
</dbReference>
<proteinExistence type="inferred from homology"/>
<dbReference type="RefSeq" id="WP_167081626.1">
    <property type="nucleotide sequence ID" value="NZ_BAAADC010000001.1"/>
</dbReference>
<dbReference type="NCBIfam" id="TIGR00447">
    <property type="entry name" value="pth"/>
    <property type="match status" value="1"/>
</dbReference>
<feature type="site" description="Discriminates between blocked and unblocked aminoacyl-tRNA" evidence="7">
    <location>
        <position position="13"/>
    </location>
</feature>
<reference evidence="10 11" key="1">
    <citation type="submission" date="2020-03" db="EMBL/GenBank/DDBJ databases">
        <title>Genomic Encyclopedia of Type Strains, Phase IV (KMG-IV): sequencing the most valuable type-strain genomes for metagenomic binning, comparative biology and taxonomic classification.</title>
        <authorList>
            <person name="Goeker M."/>
        </authorList>
    </citation>
    <scope>NUCLEOTIDE SEQUENCE [LARGE SCALE GENOMIC DNA]</scope>
    <source>
        <strain evidence="10 11">DSM 19867</strain>
    </source>
</reference>
<organism evidence="10 11">
    <name type="scientific">Rhizomicrobium palustre</name>
    <dbReference type="NCBI Taxonomy" id="189966"/>
    <lineage>
        <taxon>Bacteria</taxon>
        <taxon>Pseudomonadati</taxon>
        <taxon>Pseudomonadota</taxon>
        <taxon>Alphaproteobacteria</taxon>
        <taxon>Micropepsales</taxon>
        <taxon>Micropepsaceae</taxon>
        <taxon>Rhizomicrobium</taxon>
    </lineage>
</organism>
<dbReference type="InterPro" id="IPR018171">
    <property type="entry name" value="Pept_tRNA_hydro_CS"/>
</dbReference>
<feature type="site" description="Stabilizes the basic form of H active site to accept a proton" evidence="7">
    <location>
        <position position="95"/>
    </location>
</feature>
<dbReference type="PROSITE" id="PS01195">
    <property type="entry name" value="PEPT_TRNA_HYDROL_1"/>
    <property type="match status" value="1"/>
</dbReference>
<dbReference type="Gene3D" id="3.40.50.1470">
    <property type="entry name" value="Peptidyl-tRNA hydrolase"/>
    <property type="match status" value="1"/>
</dbReference>
<gene>
    <name evidence="7" type="primary">pth</name>
    <name evidence="10" type="ORF">FHS83_001071</name>
</gene>
<evidence type="ECO:0000256" key="3">
    <source>
        <dbReference type="ARBA" id="ARBA00022801"/>
    </source>
</evidence>
<evidence type="ECO:0000256" key="7">
    <source>
        <dbReference type="HAMAP-Rule" id="MF_00083"/>
    </source>
</evidence>
<comment type="function">
    <text evidence="7">Hydrolyzes ribosome-free peptidyl-tRNAs (with 1 or more amino acids incorporated), which drop off the ribosome during protein synthesis, or as a result of ribosome stalling.</text>
</comment>
<evidence type="ECO:0000256" key="5">
    <source>
        <dbReference type="ARBA" id="ARBA00038063"/>
    </source>
</evidence>
<dbReference type="PANTHER" id="PTHR17224:SF1">
    <property type="entry name" value="PEPTIDYL-TRNA HYDROLASE"/>
    <property type="match status" value="1"/>
</dbReference>
<evidence type="ECO:0000256" key="1">
    <source>
        <dbReference type="ARBA" id="ARBA00013260"/>
    </source>
</evidence>
<keyword evidence="7" id="KW-0963">Cytoplasm</keyword>
<dbReference type="GO" id="GO:0072344">
    <property type="term" value="P:rescue of stalled ribosome"/>
    <property type="evidence" value="ECO:0007669"/>
    <property type="project" value="UniProtKB-UniRule"/>
</dbReference>
<feature type="binding site" evidence="7">
    <location>
        <position position="116"/>
    </location>
    <ligand>
        <name>tRNA</name>
        <dbReference type="ChEBI" id="CHEBI:17843"/>
    </ligand>
</feature>
<dbReference type="GO" id="GO:0005737">
    <property type="term" value="C:cytoplasm"/>
    <property type="evidence" value="ECO:0007669"/>
    <property type="project" value="UniProtKB-SubCell"/>
</dbReference>
<feature type="active site" description="Proton acceptor" evidence="7">
    <location>
        <position position="23"/>
    </location>
</feature>
<keyword evidence="3 7" id="KW-0378">Hydrolase</keyword>
<dbReference type="Pfam" id="PF01195">
    <property type="entry name" value="Pept_tRNA_hydro"/>
    <property type="match status" value="1"/>
</dbReference>
<dbReference type="EC" id="3.1.1.29" evidence="1 7"/>
<keyword evidence="2 7" id="KW-0820">tRNA-binding</keyword>
<dbReference type="InterPro" id="IPR036416">
    <property type="entry name" value="Pept_tRNA_hydro_sf"/>
</dbReference>
<comment type="function">
    <text evidence="7">Catalyzes the release of premature peptidyl moieties from peptidyl-tRNA molecules trapped in stalled 50S ribosomal subunits, and thus maintains levels of free tRNAs and 50S ribosomes.</text>
</comment>
<name>A0A846MWN4_9PROT</name>
<feature type="binding site" evidence="7">
    <location>
        <position position="70"/>
    </location>
    <ligand>
        <name>tRNA</name>
        <dbReference type="ChEBI" id="CHEBI:17843"/>
    </ligand>
</feature>
<feature type="binding site" evidence="7">
    <location>
        <position position="68"/>
    </location>
    <ligand>
        <name>tRNA</name>
        <dbReference type="ChEBI" id="CHEBI:17843"/>
    </ligand>
</feature>
<comment type="catalytic activity">
    <reaction evidence="7 8">
        <text>an N-acyl-L-alpha-aminoacyl-tRNA + H2O = an N-acyl-L-amino acid + a tRNA + H(+)</text>
        <dbReference type="Rhea" id="RHEA:54448"/>
        <dbReference type="Rhea" id="RHEA-COMP:10123"/>
        <dbReference type="Rhea" id="RHEA-COMP:13883"/>
        <dbReference type="ChEBI" id="CHEBI:15377"/>
        <dbReference type="ChEBI" id="CHEBI:15378"/>
        <dbReference type="ChEBI" id="CHEBI:59874"/>
        <dbReference type="ChEBI" id="CHEBI:78442"/>
        <dbReference type="ChEBI" id="CHEBI:138191"/>
        <dbReference type="EC" id="3.1.1.29"/>
    </reaction>
</comment>
<evidence type="ECO:0000256" key="4">
    <source>
        <dbReference type="ARBA" id="ARBA00022884"/>
    </source>
</evidence>
<evidence type="ECO:0000256" key="8">
    <source>
        <dbReference type="RuleBase" id="RU000673"/>
    </source>
</evidence>
<evidence type="ECO:0000256" key="9">
    <source>
        <dbReference type="RuleBase" id="RU004320"/>
    </source>
</evidence>
<dbReference type="EMBL" id="JAASRM010000001">
    <property type="protein sequence ID" value="NIK87753.1"/>
    <property type="molecule type" value="Genomic_DNA"/>
</dbReference>
<evidence type="ECO:0000256" key="6">
    <source>
        <dbReference type="ARBA" id="ARBA00050038"/>
    </source>
</evidence>
<protein>
    <recommendedName>
        <fullName evidence="6 7">Peptidyl-tRNA hydrolase</fullName>
        <shortName evidence="7">Pth</shortName>
        <ecNumber evidence="1 7">3.1.1.29</ecNumber>
    </recommendedName>
</protein>
<sequence length="203" mass="21615">MADAPLLIAGLGNPGAQYAKNRHNVGFMALDRIHDAYGFSPWRAKFQGEMSEGKIAGRKTYLIKPQTYMNLSGDSVGAAARFLKLRPSSLVVLHDEIDLAAGKLKAKTGGGDAGHNGLRSITATLGSDYIRVRIGVGHPGGKSAVVGHVLANFSKADEEWLDPILAAISDCTTLLAQNDVIGFMNKVAATLHPQEHTSKPEKN</sequence>
<comment type="caution">
    <text evidence="10">The sequence shown here is derived from an EMBL/GenBank/DDBJ whole genome shotgun (WGS) entry which is preliminary data.</text>
</comment>
<dbReference type="SUPFAM" id="SSF53178">
    <property type="entry name" value="Peptidyl-tRNA hydrolase-like"/>
    <property type="match status" value="1"/>
</dbReference>
<dbReference type="GO" id="GO:0006515">
    <property type="term" value="P:protein quality control for misfolded or incompletely synthesized proteins"/>
    <property type="evidence" value="ECO:0007669"/>
    <property type="project" value="UniProtKB-UniRule"/>
</dbReference>
<dbReference type="CDD" id="cd00462">
    <property type="entry name" value="PTH"/>
    <property type="match status" value="1"/>
</dbReference>